<dbReference type="Pfam" id="PF04519">
    <property type="entry name" value="Bactofilin"/>
    <property type="match status" value="1"/>
</dbReference>
<dbReference type="EMBL" id="CP002480">
    <property type="protein sequence ID" value="ADW69419.1"/>
    <property type="molecule type" value="Genomic_DNA"/>
</dbReference>
<sequence length="117" mass="12268">MKPAEGSTLIGKSVTIKGDLSGSEDLFMDGILEGTVTLTESRLTVGPNARVKADLQVRDLIVFGIVDGNINASGRMELRQSAVVNGDVIAARLSIEENATIKGRVELTGQSAKTPGE</sequence>
<evidence type="ECO:0008006" key="4">
    <source>
        <dbReference type="Google" id="ProtNLM"/>
    </source>
</evidence>
<organism evidence="3">
    <name type="scientific">Granulicella tundricola (strain ATCC BAA-1859 / DSM 23138 / MP5ACTX9)</name>
    <dbReference type="NCBI Taxonomy" id="1198114"/>
    <lineage>
        <taxon>Bacteria</taxon>
        <taxon>Pseudomonadati</taxon>
        <taxon>Acidobacteriota</taxon>
        <taxon>Terriglobia</taxon>
        <taxon>Terriglobales</taxon>
        <taxon>Acidobacteriaceae</taxon>
        <taxon>Granulicella</taxon>
    </lineage>
</organism>
<accession>E8X4K9</accession>
<evidence type="ECO:0000313" key="2">
    <source>
        <dbReference type="EMBL" id="ADW69419.1"/>
    </source>
</evidence>
<evidence type="ECO:0000313" key="3">
    <source>
        <dbReference type="Proteomes" id="UP000000343"/>
    </source>
</evidence>
<gene>
    <name evidence="2" type="ordered locus">AciX9_2382</name>
</gene>
<dbReference type="PANTHER" id="PTHR35024">
    <property type="entry name" value="HYPOTHETICAL CYTOSOLIC PROTEIN"/>
    <property type="match status" value="1"/>
</dbReference>
<dbReference type="RefSeq" id="WP_013580735.1">
    <property type="nucleotide sequence ID" value="NC_015064.1"/>
</dbReference>
<dbReference type="STRING" id="1198114.AciX9_2382"/>
<dbReference type="InterPro" id="IPR007607">
    <property type="entry name" value="BacA/B"/>
</dbReference>
<protein>
    <recommendedName>
        <fullName evidence="4">Cell shape determination protein CcmA</fullName>
    </recommendedName>
</protein>
<dbReference type="PaxDb" id="1198114-AciX9_2382"/>
<dbReference type="KEGG" id="acm:AciX9_2382"/>
<dbReference type="PANTHER" id="PTHR35024:SF4">
    <property type="entry name" value="POLYMER-FORMING CYTOSKELETAL PROTEIN"/>
    <property type="match status" value="1"/>
</dbReference>
<dbReference type="Proteomes" id="UP000000343">
    <property type="component" value="Chromosome"/>
</dbReference>
<dbReference type="OrthoDB" id="129332at2"/>
<keyword evidence="3" id="KW-1185">Reference proteome</keyword>
<dbReference type="eggNOG" id="COG1664">
    <property type="taxonomic scope" value="Bacteria"/>
</dbReference>
<dbReference type="AlphaFoldDB" id="E8X4K9"/>
<reference evidence="3" key="1">
    <citation type="submission" date="2011-01" db="EMBL/GenBank/DDBJ databases">
        <title>Complete sequence of chromosome of Acidobacterium sp. MP5ACTX9.</title>
        <authorList>
            <consortium name="US DOE Joint Genome Institute"/>
            <person name="Lucas S."/>
            <person name="Copeland A."/>
            <person name="Lapidus A."/>
            <person name="Cheng J.-F."/>
            <person name="Goodwin L."/>
            <person name="Pitluck S."/>
            <person name="Teshima H."/>
            <person name="Detter J.C."/>
            <person name="Han C."/>
            <person name="Tapia R."/>
            <person name="Land M."/>
            <person name="Hauser L."/>
            <person name="Kyrpides N."/>
            <person name="Ivanova N."/>
            <person name="Ovchinnikova G."/>
            <person name="Pagani I."/>
            <person name="Rawat S.R."/>
            <person name="Mannisto M."/>
            <person name="Haggblom M.M."/>
            <person name="Woyke T."/>
        </authorList>
    </citation>
    <scope>NUCLEOTIDE SEQUENCE [LARGE SCALE GENOMIC DNA]</scope>
    <source>
        <strain evidence="3">MP5ACTX9</strain>
    </source>
</reference>
<comment type="similarity">
    <text evidence="1">Belongs to the bactofilin family.</text>
</comment>
<proteinExistence type="inferred from homology"/>
<evidence type="ECO:0000256" key="1">
    <source>
        <dbReference type="ARBA" id="ARBA00044755"/>
    </source>
</evidence>
<name>E8X4K9_GRATM</name>
<dbReference type="HOGENOM" id="CLU_072799_6_6_0"/>